<evidence type="ECO:0000313" key="2">
    <source>
        <dbReference type="Proteomes" id="UP000183190"/>
    </source>
</evidence>
<dbReference type="Proteomes" id="UP000183190">
    <property type="component" value="Unassembled WGS sequence"/>
</dbReference>
<proteinExistence type="predicted"/>
<evidence type="ECO:0008006" key="3">
    <source>
        <dbReference type="Google" id="ProtNLM"/>
    </source>
</evidence>
<dbReference type="RefSeq" id="WP_074716846.1">
    <property type="nucleotide sequence ID" value="NZ_FNWV01000006.1"/>
</dbReference>
<name>A0A1H6K081_RUMFL</name>
<dbReference type="PROSITE" id="PS51257">
    <property type="entry name" value="PROKAR_LIPOPROTEIN"/>
    <property type="match status" value="1"/>
</dbReference>
<gene>
    <name evidence="1" type="ORF">SAMN02910265_01940</name>
</gene>
<sequence>MKRFFAGLMSVMVIGAALTGCAEKKNNDKVSVAAEDTEESAAVLTSEEIAKYVEKGADINGFEKYEDAADQFINAVRERDISRLKDVFFIRDEEQYIMPIDQGMFGLLYKQAVALMSEPDYEVDYAKVTGDYIAEDLQTADDIANMYYVYSSINKEVTGGDKELSDDEREIVSQKIQAFDFDFTNIERPVSVTEGKYYEVGLKKGDDLITMLFSLYKVNDEKWLIQTAECNRKIAE</sequence>
<organism evidence="1 2">
    <name type="scientific">Ruminococcus flavefaciens</name>
    <dbReference type="NCBI Taxonomy" id="1265"/>
    <lineage>
        <taxon>Bacteria</taxon>
        <taxon>Bacillati</taxon>
        <taxon>Bacillota</taxon>
        <taxon>Clostridia</taxon>
        <taxon>Eubacteriales</taxon>
        <taxon>Oscillospiraceae</taxon>
        <taxon>Ruminococcus</taxon>
    </lineage>
</organism>
<reference evidence="1 2" key="1">
    <citation type="submission" date="2016-10" db="EMBL/GenBank/DDBJ databases">
        <authorList>
            <person name="de Groot N.N."/>
        </authorList>
    </citation>
    <scope>NUCLEOTIDE SEQUENCE [LARGE SCALE GENOMIC DNA]</scope>
    <source>
        <strain evidence="1 2">YAD2003</strain>
    </source>
</reference>
<dbReference type="EMBL" id="FNWV01000006">
    <property type="protein sequence ID" value="SEH65099.1"/>
    <property type="molecule type" value="Genomic_DNA"/>
</dbReference>
<protein>
    <recommendedName>
        <fullName evidence="3">Lipoprotein</fullName>
    </recommendedName>
</protein>
<accession>A0A1H6K081</accession>
<dbReference type="OrthoDB" id="1820354at2"/>
<evidence type="ECO:0000313" key="1">
    <source>
        <dbReference type="EMBL" id="SEH65099.1"/>
    </source>
</evidence>
<dbReference type="AlphaFoldDB" id="A0A1H6K081"/>